<evidence type="ECO:0000256" key="2">
    <source>
        <dbReference type="ARBA" id="ARBA00022679"/>
    </source>
</evidence>
<feature type="domain" description="Reverse transcriptase" evidence="8">
    <location>
        <begin position="1"/>
        <end position="178"/>
    </location>
</feature>
<dbReference type="InterPro" id="IPR002156">
    <property type="entry name" value="RNaseH_domain"/>
</dbReference>
<dbReference type="GO" id="GO:0003964">
    <property type="term" value="F:RNA-directed DNA polymerase activity"/>
    <property type="evidence" value="ECO:0007669"/>
    <property type="project" value="UniProtKB-KW"/>
</dbReference>
<keyword evidence="5" id="KW-0255">Endonuclease</keyword>
<organism evidence="10 11">
    <name type="scientific">Trichogramma kaykai</name>
    <dbReference type="NCBI Taxonomy" id="54128"/>
    <lineage>
        <taxon>Eukaryota</taxon>
        <taxon>Metazoa</taxon>
        <taxon>Ecdysozoa</taxon>
        <taxon>Arthropoda</taxon>
        <taxon>Hexapoda</taxon>
        <taxon>Insecta</taxon>
        <taxon>Pterygota</taxon>
        <taxon>Neoptera</taxon>
        <taxon>Endopterygota</taxon>
        <taxon>Hymenoptera</taxon>
        <taxon>Apocrita</taxon>
        <taxon>Proctotrupomorpha</taxon>
        <taxon>Chalcidoidea</taxon>
        <taxon>Trichogrammatidae</taxon>
        <taxon>Trichogramma</taxon>
    </lineage>
</organism>
<evidence type="ECO:0000256" key="5">
    <source>
        <dbReference type="ARBA" id="ARBA00022759"/>
    </source>
</evidence>
<dbReference type="SUPFAM" id="SSF56672">
    <property type="entry name" value="DNA/RNA polymerases"/>
    <property type="match status" value="1"/>
</dbReference>
<dbReference type="Gene3D" id="3.30.70.270">
    <property type="match status" value="2"/>
</dbReference>
<dbReference type="Pfam" id="PF17921">
    <property type="entry name" value="Integrase_H2C2"/>
    <property type="match status" value="1"/>
</dbReference>
<evidence type="ECO:0000259" key="9">
    <source>
        <dbReference type="PROSITE" id="PS50879"/>
    </source>
</evidence>
<dbReference type="PANTHER" id="PTHR37984:SF5">
    <property type="entry name" value="PROTEIN NYNRIN-LIKE"/>
    <property type="match status" value="1"/>
</dbReference>
<dbReference type="GO" id="GO:0004519">
    <property type="term" value="F:endonuclease activity"/>
    <property type="evidence" value="ECO:0007669"/>
    <property type="project" value="UniProtKB-KW"/>
</dbReference>
<dbReference type="Pfam" id="PF00075">
    <property type="entry name" value="RNase_H"/>
    <property type="match status" value="1"/>
</dbReference>
<dbReference type="EMBL" id="JBJJXI010000029">
    <property type="protein sequence ID" value="KAL3403596.1"/>
    <property type="molecule type" value="Genomic_DNA"/>
</dbReference>
<dbReference type="Gene3D" id="3.10.10.10">
    <property type="entry name" value="HIV Type 1 Reverse Transcriptase, subunit A, domain 1"/>
    <property type="match status" value="1"/>
</dbReference>
<evidence type="ECO:0000259" key="8">
    <source>
        <dbReference type="PROSITE" id="PS50878"/>
    </source>
</evidence>
<evidence type="ECO:0000256" key="1">
    <source>
        <dbReference type="ARBA" id="ARBA00012493"/>
    </source>
</evidence>
<keyword evidence="2" id="KW-0808">Transferase</keyword>
<proteinExistence type="predicted"/>
<dbReference type="InterPro" id="IPR000477">
    <property type="entry name" value="RT_dom"/>
</dbReference>
<dbReference type="SUPFAM" id="SSF53098">
    <property type="entry name" value="Ribonuclease H-like"/>
    <property type="match status" value="2"/>
</dbReference>
<comment type="caution">
    <text evidence="10">The sequence shown here is derived from an EMBL/GenBank/DDBJ whole genome shotgun (WGS) entry which is preliminary data.</text>
</comment>
<dbReference type="PANTHER" id="PTHR37984">
    <property type="entry name" value="PROTEIN CBG26694"/>
    <property type="match status" value="1"/>
</dbReference>
<name>A0ABD2XDQ0_9HYME</name>
<reference evidence="10 11" key="1">
    <citation type="journal article" date="2024" name="bioRxiv">
        <title>A reference genome for Trichogramma kaykai: A tiny desert-dwelling parasitoid wasp with competing sex-ratio distorters.</title>
        <authorList>
            <person name="Culotta J."/>
            <person name="Lindsey A.R."/>
        </authorList>
    </citation>
    <scope>NUCLEOTIDE SEQUENCE [LARGE SCALE GENOMIC DNA]</scope>
    <source>
        <strain evidence="10 11">KSX58</strain>
    </source>
</reference>
<accession>A0ABD2XDQ0</accession>
<dbReference type="CDD" id="cd09274">
    <property type="entry name" value="RNase_HI_RT_Ty3"/>
    <property type="match status" value="1"/>
</dbReference>
<dbReference type="FunFam" id="1.10.340.70:FF:000003">
    <property type="entry name" value="Protein CBG25708"/>
    <property type="match status" value="1"/>
</dbReference>
<evidence type="ECO:0000313" key="10">
    <source>
        <dbReference type="EMBL" id="KAL3403596.1"/>
    </source>
</evidence>
<sequence>MGIIRKIEKPTEFVNSLVMVNKPGGDIRVCLDPQYLNNCILREHQQFPTIEEIAAKLKGAKYFTTLDANKTFWQIELCEESQEYTTFNTPYGRYCYQRLPYGLNSSPEVFHRVYSKIFEDIQNVVIYIDDILIWANTTDQLNEILEKVLNKAKEYDIRFNKNKCKFNVSEVKYMGHVINEKGLNVDPEKVQVITDMEEPKTQKELLRFLGTVNYVGKFILNLSQLTANLRQLTKSKVPFIWNKNHSEEYKKLKEMLCKPPVLAFFDMTKNITLNVDASSEGTGCVLLQENRPVVYGSKALNETEKTYSQIEKDCLAILHGCTRFYQYVYGQTFTVETDHKPLVAIFNKPLNKCPPRLHRIRISLQPYNFNIVYKPGKEIVIADHLSRTHSKETSEANTERIETFVCVMTENMNFTDERLKNIEVQTNNDQELQCVKNYILEGWPENKNNIHELAKPYWSYKDELSICNDLILKNFCIVIPKSLRQDILKQIHYPHMDIKKTKAFARKTIFWPGLNKHIQDMIENCDTCLSYKNKNAKEPMVLKNLPEGPWEIVSIDIFKFKSKFYLLIVDSYSKFVEVELLNNMESQHIIDHLKKNITIIGKATKLTNVLKVLRSTWRGGNPHLLLTIYKSLIRSIIEYNSFITNSHKHSLAEKLQKIQNHCIRLAAGYRVSTALNVIHAETNLLYLKTRSKQLALKFLLKASSICNSTLIRDINKLKNDISRSDKYQIKNNYPLIESLNQIQTLANNSIKTVTTPLPYEYNYATLTSKPSIDTSIGKLIKKSNNPQEAFERLTKNRFENYISIYTDGLKKEGAENVGLAMLCPQFNSHQQYKIDYKSSIFTAESLAILIAIGYILSNNMKEAVIYTDSLSDLTAIDNYSPIKKTDTSYIILDVISLLYLAKNKGINIRLMWIPAHVKITYNEAVDTLAKEAADTGTQLGFDLHHTDLNEEITKIINQENKQQLLNEATFKGIHFFTNYYKDTKNKPWFAKSKYDRFHITTINRLRANHHSLAESLHRKNIVDSQNCQCGFEIQDIDHIHFECPLYSTERKSFKAQLKNYAIKNSTTEINSSTLILKTPNNPPAKIMTNYLKKIKIPV</sequence>
<dbReference type="GO" id="GO:0042575">
    <property type="term" value="C:DNA polymerase complex"/>
    <property type="evidence" value="ECO:0007669"/>
    <property type="project" value="UniProtKB-ARBA"/>
</dbReference>
<dbReference type="InterPro" id="IPR041373">
    <property type="entry name" value="RT_RNaseH"/>
</dbReference>
<dbReference type="EC" id="2.7.7.49" evidence="1"/>
<dbReference type="InterPro" id="IPR043502">
    <property type="entry name" value="DNA/RNA_pol_sf"/>
</dbReference>
<evidence type="ECO:0000256" key="7">
    <source>
        <dbReference type="ARBA" id="ARBA00022918"/>
    </source>
</evidence>
<feature type="domain" description="RNase H type-1" evidence="9">
    <location>
        <begin position="798"/>
        <end position="934"/>
    </location>
</feature>
<dbReference type="Pfam" id="PF17917">
    <property type="entry name" value="RT_RNaseH"/>
    <property type="match status" value="1"/>
</dbReference>
<keyword evidence="4" id="KW-0540">Nuclease</keyword>
<dbReference type="CDD" id="cd09276">
    <property type="entry name" value="Rnase_HI_RT_non_LTR"/>
    <property type="match status" value="1"/>
</dbReference>
<keyword evidence="3" id="KW-0548">Nucleotidyltransferase</keyword>
<dbReference type="FunFam" id="3.10.20.370:FF:000001">
    <property type="entry name" value="Retrovirus-related Pol polyprotein from transposon 17.6-like protein"/>
    <property type="match status" value="1"/>
</dbReference>
<evidence type="ECO:0000256" key="6">
    <source>
        <dbReference type="ARBA" id="ARBA00022801"/>
    </source>
</evidence>
<dbReference type="AlphaFoldDB" id="A0ABD2XDQ0"/>
<evidence type="ECO:0000256" key="4">
    <source>
        <dbReference type="ARBA" id="ARBA00022722"/>
    </source>
</evidence>
<dbReference type="Pfam" id="PF00078">
    <property type="entry name" value="RVT_1"/>
    <property type="match status" value="1"/>
</dbReference>
<protein>
    <recommendedName>
        <fullName evidence="1">RNA-directed DNA polymerase</fullName>
        <ecNumber evidence="1">2.7.7.49</ecNumber>
    </recommendedName>
</protein>
<evidence type="ECO:0000313" key="11">
    <source>
        <dbReference type="Proteomes" id="UP001627154"/>
    </source>
</evidence>
<gene>
    <name evidence="10" type="ORF">TKK_003544</name>
</gene>
<evidence type="ECO:0000256" key="3">
    <source>
        <dbReference type="ARBA" id="ARBA00022695"/>
    </source>
</evidence>
<dbReference type="InterPro" id="IPR050951">
    <property type="entry name" value="Retrovirus_Pol_polyprotein"/>
</dbReference>
<dbReference type="PROSITE" id="PS50879">
    <property type="entry name" value="RNASE_H_1"/>
    <property type="match status" value="1"/>
</dbReference>
<dbReference type="Gene3D" id="1.10.340.70">
    <property type="match status" value="1"/>
</dbReference>
<dbReference type="Gene3D" id="3.30.420.10">
    <property type="entry name" value="Ribonuclease H-like superfamily/Ribonuclease H"/>
    <property type="match status" value="2"/>
</dbReference>
<keyword evidence="7" id="KW-0695">RNA-directed DNA polymerase</keyword>
<keyword evidence="6" id="KW-0378">Hydrolase</keyword>
<dbReference type="FunFam" id="3.30.70.270:FF:000026">
    <property type="entry name" value="Transposon Ty3-G Gag-Pol polyprotein"/>
    <property type="match status" value="1"/>
</dbReference>
<dbReference type="CDD" id="cd01647">
    <property type="entry name" value="RT_LTR"/>
    <property type="match status" value="1"/>
</dbReference>
<keyword evidence="11" id="KW-1185">Reference proteome</keyword>
<dbReference type="Proteomes" id="UP001627154">
    <property type="component" value="Unassembled WGS sequence"/>
</dbReference>
<dbReference type="InterPro" id="IPR012337">
    <property type="entry name" value="RNaseH-like_sf"/>
</dbReference>
<dbReference type="InterPro" id="IPR041588">
    <property type="entry name" value="Integrase_H2C2"/>
</dbReference>
<dbReference type="InterPro" id="IPR036397">
    <property type="entry name" value="RNaseH_sf"/>
</dbReference>
<dbReference type="PROSITE" id="PS50878">
    <property type="entry name" value="RT_POL"/>
    <property type="match status" value="1"/>
</dbReference>
<dbReference type="InterPro" id="IPR043128">
    <property type="entry name" value="Rev_trsase/Diguanyl_cyclase"/>
</dbReference>